<dbReference type="GO" id="GO:0005802">
    <property type="term" value="C:trans-Golgi network"/>
    <property type="evidence" value="ECO:0007669"/>
    <property type="project" value="TreeGrafter"/>
</dbReference>
<sequence>METPPFASLAQLKILIVPIGRIRPSTFEHWAALIRSFPSIRLADIPPDPRDDRARFLPGALAPGAVHLAFPSHPPPTTAHPYALFRPAAFVHGVIGVADCSTAPSLAALLAEFYGLLHHIFGPNPVFPLAGRCYAFDPADASTDLDVGGALDGLTVIPAVVGDKRIYLGTLLANFCGAIIGEFAGLVRVLDNQPRLDELNRFLLPTLSALDGEDTPLSPVFAASSYSSAAPFSRTNGATSLSHELERARSDSPVPALPSLTRSDTLPVLPSSSAPHTQRLPNGRPLSNAGPGGLGITSPSPAPSLPPRAPSPLAPLPQRAATASPSSSGLQGFKSRSASLALAPPPKKKAQGAMFSPSSARLGKITADLYLLSGRLADALQWYADAAGSLRGTADVIWCAAALEGWAVASVLDAWGKQDQPTPPPPTSGHDPPADPWVDLLEKLTQAVSLYWKATPTAPDDTALAKFELTAITTLYCESVVRLTKFLFAVWSAGGWGPNAFSTMMSPRVPGAFAHRLPSTGHMLRLTQATSISRTQIANVAAQAHGPFLLNLLPFDRARLLSFLASTYALVGFQRKEAYVLRELDAAMLDLVVSAREEAHSAGADYSARMFPFSAGATPAVSEFGARAEPGGLAMRENERVDGNDALVRLAKRVCEVYGVGMDLVRVVEGSGEDGADEQRVEDKGGVKGSWEQFGWPELQVGVMRETISLVELLPDYPTVAQLALTAIRRLGKYLPASEQHHLYVVSMRALATARRRGDTRRLQYWSESPLVGIEPVPLPLARLPTPHALADLRPSDAQTQVQTGLRKDPFLYNPRLQAASSGRPTAVQHETLEFLVTLRNPHAFDFDLQSVALATAGVGFRTQPMSLSVGANAFQVLRMSGVPTEPGTLTVRGCTVQVNGCLPRTFLLTLPTKEDEARLEKRQLALEMDFEMIKDVGLDARPAAKGSKRRSMIGVPEPDAAGQKFLECTILPEQPMMRVKRTSLTHGAVMLYDGETSALTVTLENMSPLKVNFVRVTFEDSTMAPAQAALAEGDLSTAAQYETEYDLVRRPVFTWQQPSGPINIPSGKTGTLSVTCLGKAACTSGTVQISYGCLPEDDREDNARFYTRQILYPVLVTVYHNLECQSMDVLRFTPAEYNAEGALDKSDSRRVLLDIPKDGDWCLFTVDVRNLFGVPFEVTLERTQEGASDGKATQVIPPGTTLRLMLPLRREYLPPTSVSEPIPSLLQRQFLVSKARLSTLEEREQRLLFWYREHLFSCVRATWREPLSGRAGELSLRRQRMTLPMLEAFRAERVRVELSVLVEDEGAEEARAAQESAGRCEVPANEFVYVRARVTNLHWETAHMILSLSAIPPTPTAFVLHEGSVTDLPLGSIAPGQSAEREVCMVLVAEGRFDWAATVRIYGETEDAGRRELSLVAVP</sequence>
<evidence type="ECO:0000256" key="3">
    <source>
        <dbReference type="SAM" id="MobiDB-lite"/>
    </source>
</evidence>
<dbReference type="STRING" id="1353952.A0A165H8W1"/>
<feature type="compositionally biased region" description="Polar residues" evidence="3">
    <location>
        <begin position="321"/>
        <end position="335"/>
    </location>
</feature>
<feature type="domain" description="Trs120/TRAPPC9 TPR region" evidence="5">
    <location>
        <begin position="473"/>
        <end position="757"/>
    </location>
</feature>
<dbReference type="InterPro" id="IPR058564">
    <property type="entry name" value="TPR_TRAPPC9_Trs120"/>
</dbReference>
<feature type="domain" description="Trs120/TRAPPC9 first Ig-like" evidence="6">
    <location>
        <begin position="772"/>
        <end position="972"/>
    </location>
</feature>
<feature type="domain" description="Trs120/TRAPPC9 third Ig-like" evidence="7">
    <location>
        <begin position="1155"/>
        <end position="1290"/>
    </location>
</feature>
<proteinExistence type="predicted"/>
<dbReference type="InterPro" id="IPR058567">
    <property type="entry name" value="Ig_TRAPPC9_Trs120_3rd"/>
</dbReference>
<reference evidence="8 9" key="1">
    <citation type="journal article" date="2016" name="Mol. Biol. Evol.">
        <title>Comparative Genomics of Early-Diverging Mushroom-Forming Fungi Provides Insights into the Origins of Lignocellulose Decay Capabilities.</title>
        <authorList>
            <person name="Nagy L.G."/>
            <person name="Riley R."/>
            <person name="Tritt A."/>
            <person name="Adam C."/>
            <person name="Daum C."/>
            <person name="Floudas D."/>
            <person name="Sun H."/>
            <person name="Yadav J.S."/>
            <person name="Pangilinan J."/>
            <person name="Larsson K.H."/>
            <person name="Matsuura K."/>
            <person name="Barry K."/>
            <person name="Labutti K."/>
            <person name="Kuo R."/>
            <person name="Ohm R.A."/>
            <person name="Bhattacharya S.S."/>
            <person name="Shirouzu T."/>
            <person name="Yoshinaga Y."/>
            <person name="Martin F.M."/>
            <person name="Grigoriev I.V."/>
            <person name="Hibbett D.S."/>
        </authorList>
    </citation>
    <scope>NUCLEOTIDE SEQUENCE [LARGE SCALE GENOMIC DNA]</scope>
    <source>
        <strain evidence="8 9">HHB12733</strain>
    </source>
</reference>
<protein>
    <recommendedName>
        <fullName evidence="10">Trs120-domain-containing protein</fullName>
    </recommendedName>
</protein>
<dbReference type="InterPro" id="IPR058563">
    <property type="entry name" value="Trs120_TRAPPC9_N"/>
</dbReference>
<keyword evidence="9" id="KW-1185">Reference proteome</keyword>
<evidence type="ECO:0000259" key="7">
    <source>
        <dbReference type="Pfam" id="PF26282"/>
    </source>
</evidence>
<dbReference type="InterPro" id="IPR013935">
    <property type="entry name" value="Trs120_TRAPPC9"/>
</dbReference>
<gene>
    <name evidence="8" type="ORF">CALCODRAFT_219199</name>
</gene>
<dbReference type="Pfam" id="PF26254">
    <property type="entry name" value="Ig_TRAPPC9-Trs120_1st"/>
    <property type="match status" value="1"/>
</dbReference>
<evidence type="ECO:0008006" key="10">
    <source>
        <dbReference type="Google" id="ProtNLM"/>
    </source>
</evidence>
<evidence type="ECO:0000259" key="6">
    <source>
        <dbReference type="Pfam" id="PF26254"/>
    </source>
</evidence>
<feature type="region of interest" description="Disordered" evidence="3">
    <location>
        <begin position="416"/>
        <end position="435"/>
    </location>
</feature>
<dbReference type="PANTHER" id="PTHR21512:SF5">
    <property type="entry name" value="TRAFFICKING PROTEIN PARTICLE COMPLEX SUBUNIT 9"/>
    <property type="match status" value="1"/>
</dbReference>
<dbReference type="Pfam" id="PF26282">
    <property type="entry name" value="Ig_TRAPPC9-Trs120_3rd"/>
    <property type="match status" value="1"/>
</dbReference>
<dbReference type="PANTHER" id="PTHR21512">
    <property type="entry name" value="TRAFFICKING PROTEIN PARTICLE COMPLEX SUBUNIT 9"/>
    <property type="match status" value="1"/>
</dbReference>
<evidence type="ECO:0000313" key="9">
    <source>
        <dbReference type="Proteomes" id="UP000076842"/>
    </source>
</evidence>
<comment type="subcellular location">
    <subcellularLocation>
        <location evidence="1">Golgi apparatus</location>
    </subcellularLocation>
</comment>
<dbReference type="FunCoup" id="A0A165H8W1">
    <property type="interactions" value="62"/>
</dbReference>
<feature type="compositionally biased region" description="Pro residues" evidence="3">
    <location>
        <begin position="300"/>
        <end position="315"/>
    </location>
</feature>
<evidence type="ECO:0000259" key="5">
    <source>
        <dbReference type="Pfam" id="PF26251"/>
    </source>
</evidence>
<keyword evidence="2" id="KW-0333">Golgi apparatus</keyword>
<evidence type="ECO:0000256" key="1">
    <source>
        <dbReference type="ARBA" id="ARBA00004555"/>
    </source>
</evidence>
<dbReference type="InterPro" id="IPR058565">
    <property type="entry name" value="Ig_TRAPPC9_Trs120_1st"/>
</dbReference>
<accession>A0A165H8W1</accession>
<dbReference type="EMBL" id="KV423945">
    <property type="protein sequence ID" value="KZT58996.1"/>
    <property type="molecule type" value="Genomic_DNA"/>
</dbReference>
<evidence type="ECO:0000256" key="2">
    <source>
        <dbReference type="ARBA" id="ARBA00023034"/>
    </source>
</evidence>
<evidence type="ECO:0000259" key="4">
    <source>
        <dbReference type="Pfam" id="PF08626"/>
    </source>
</evidence>
<dbReference type="Pfam" id="PF26251">
    <property type="entry name" value="TPR_TRAPPC9-Trs120"/>
    <property type="match status" value="1"/>
</dbReference>
<dbReference type="InParanoid" id="A0A165H8W1"/>
<organism evidence="8 9">
    <name type="scientific">Calocera cornea HHB12733</name>
    <dbReference type="NCBI Taxonomy" id="1353952"/>
    <lineage>
        <taxon>Eukaryota</taxon>
        <taxon>Fungi</taxon>
        <taxon>Dikarya</taxon>
        <taxon>Basidiomycota</taxon>
        <taxon>Agaricomycotina</taxon>
        <taxon>Dacrymycetes</taxon>
        <taxon>Dacrymycetales</taxon>
        <taxon>Dacrymycetaceae</taxon>
        <taxon>Calocera</taxon>
    </lineage>
</organism>
<dbReference type="Proteomes" id="UP000076842">
    <property type="component" value="Unassembled WGS sequence"/>
</dbReference>
<dbReference type="OrthoDB" id="27962at2759"/>
<name>A0A165H8W1_9BASI</name>
<evidence type="ECO:0000313" key="8">
    <source>
        <dbReference type="EMBL" id="KZT58996.1"/>
    </source>
</evidence>
<feature type="domain" description="Trs120/TRAPPC9 N-terminal" evidence="4">
    <location>
        <begin position="10"/>
        <end position="421"/>
    </location>
</feature>
<feature type="region of interest" description="Disordered" evidence="3">
    <location>
        <begin position="230"/>
        <end position="335"/>
    </location>
</feature>
<dbReference type="Pfam" id="PF08626">
    <property type="entry name" value="TRAPPC9-Trs120"/>
    <property type="match status" value="1"/>
</dbReference>
<dbReference type="Pfam" id="PF26280">
    <property type="entry name" value="Ig_TRAPPC9-Trs120_2nd"/>
    <property type="match status" value="1"/>
</dbReference>
<feature type="compositionally biased region" description="Polar residues" evidence="3">
    <location>
        <begin position="260"/>
        <end position="280"/>
    </location>
</feature>